<name>A0A5B8C187_9MICO</name>
<dbReference type="Pfam" id="PF13466">
    <property type="entry name" value="STAS_2"/>
    <property type="match status" value="1"/>
</dbReference>
<dbReference type="Gene3D" id="3.30.750.24">
    <property type="entry name" value="STAS domain"/>
    <property type="match status" value="1"/>
</dbReference>
<protein>
    <submittedName>
        <fullName evidence="2">STAS domain-containing protein</fullName>
    </submittedName>
</protein>
<proteinExistence type="predicted"/>
<evidence type="ECO:0000313" key="3">
    <source>
        <dbReference type="Proteomes" id="UP000314616"/>
    </source>
</evidence>
<dbReference type="KEGG" id="gyu:FE374_03710"/>
<reference evidence="2 3" key="1">
    <citation type="submission" date="2019-05" db="EMBL/GenBank/DDBJ databases">
        <title>Georgenia *** sp. nov., and Georgenia *** sp. nov., isolated from the intestinal contents of plateau pika (Ochotona curzoniae) in the Qinghai-Tibet plateau of China.</title>
        <authorList>
            <person name="Tian Z."/>
        </authorList>
    </citation>
    <scope>NUCLEOTIDE SEQUENCE [LARGE SCALE GENOMIC DNA]</scope>
    <source>
        <strain evidence="2 3">Z443</strain>
    </source>
</reference>
<dbReference type="AlphaFoldDB" id="A0A5B8C187"/>
<dbReference type="RefSeq" id="WP_139927299.1">
    <property type="nucleotide sequence ID" value="NZ_CP040915.1"/>
</dbReference>
<feature type="domain" description="STAS" evidence="1">
    <location>
        <begin position="26"/>
        <end position="127"/>
    </location>
</feature>
<accession>A0A5B8C187</accession>
<sequence>MAAHSPLPEPEPGTVALFAMEDRVRLVLSGELDLATKADLLHAVREAVRYDQPVEVDTRHVTFMDSSAIATLSRLTQHTDQRPIFISPSDVVRFLLDVTMIGELVDVVDHDGALPAATAVHQASVTTSA</sequence>
<dbReference type="InterPro" id="IPR058548">
    <property type="entry name" value="MlaB-like_STAS"/>
</dbReference>
<dbReference type="InterPro" id="IPR036513">
    <property type="entry name" value="STAS_dom_sf"/>
</dbReference>
<dbReference type="PROSITE" id="PS50801">
    <property type="entry name" value="STAS"/>
    <property type="match status" value="1"/>
</dbReference>
<dbReference type="Proteomes" id="UP000314616">
    <property type="component" value="Chromosome"/>
</dbReference>
<evidence type="ECO:0000313" key="2">
    <source>
        <dbReference type="EMBL" id="QDC23857.1"/>
    </source>
</evidence>
<dbReference type="OrthoDB" id="9793697at2"/>
<gene>
    <name evidence="2" type="ORF">FE374_03710</name>
</gene>
<dbReference type="CDD" id="cd07043">
    <property type="entry name" value="STAS_anti-anti-sigma_factors"/>
    <property type="match status" value="1"/>
</dbReference>
<organism evidence="2 3">
    <name type="scientific">Georgenia yuyongxinii</name>
    <dbReference type="NCBI Taxonomy" id="2589797"/>
    <lineage>
        <taxon>Bacteria</taxon>
        <taxon>Bacillati</taxon>
        <taxon>Actinomycetota</taxon>
        <taxon>Actinomycetes</taxon>
        <taxon>Micrococcales</taxon>
        <taxon>Bogoriellaceae</taxon>
        <taxon>Georgenia</taxon>
    </lineage>
</organism>
<dbReference type="SUPFAM" id="SSF52091">
    <property type="entry name" value="SpoIIaa-like"/>
    <property type="match status" value="1"/>
</dbReference>
<dbReference type="InterPro" id="IPR002645">
    <property type="entry name" value="STAS_dom"/>
</dbReference>
<evidence type="ECO:0000259" key="1">
    <source>
        <dbReference type="PROSITE" id="PS50801"/>
    </source>
</evidence>
<dbReference type="EMBL" id="CP040915">
    <property type="protein sequence ID" value="QDC23857.1"/>
    <property type="molecule type" value="Genomic_DNA"/>
</dbReference>